<feature type="domain" description="Reverse transcriptase Ty1/copia-type" evidence="1">
    <location>
        <begin position="2"/>
        <end position="91"/>
    </location>
</feature>
<dbReference type="PANTHER" id="PTHR11439:SF517">
    <property type="entry name" value="CYSTEINE-RICH RLK (RECEPTOR-LIKE PROTEIN KINASE) 8"/>
    <property type="match status" value="1"/>
</dbReference>
<protein>
    <submittedName>
        <fullName evidence="2">Retrovirus-related Pol polyprotein from transposon RE2</fullName>
    </submittedName>
</protein>
<dbReference type="InterPro" id="IPR013103">
    <property type="entry name" value="RVT_2"/>
</dbReference>
<reference evidence="2 3" key="1">
    <citation type="journal article" date="2018" name="PLoS Genet.">
        <title>Population sequencing reveals clonal diversity and ancestral inbreeding in the grapevine cultivar Chardonnay.</title>
        <authorList>
            <person name="Roach M.J."/>
            <person name="Johnson D.L."/>
            <person name="Bohlmann J."/>
            <person name="van Vuuren H.J."/>
            <person name="Jones S.J."/>
            <person name="Pretorius I.S."/>
            <person name="Schmidt S.A."/>
            <person name="Borneman A.R."/>
        </authorList>
    </citation>
    <scope>NUCLEOTIDE SEQUENCE [LARGE SCALE GENOMIC DNA]</scope>
    <source>
        <strain evidence="3">cv. Chardonnay</strain>
        <tissue evidence="2">Leaf</tissue>
    </source>
</reference>
<evidence type="ECO:0000313" key="3">
    <source>
        <dbReference type="Proteomes" id="UP000288805"/>
    </source>
</evidence>
<dbReference type="CDD" id="cd09272">
    <property type="entry name" value="RNase_HI_RT_Ty1"/>
    <property type="match status" value="1"/>
</dbReference>
<dbReference type="AlphaFoldDB" id="A0A438GF58"/>
<sequence length="274" mass="31047">MVLALAAQKGWSVYQLDIKSVFLHGESKEDVYVEQPLGYIRKGKEERVYKLKKTLYGLKQAPRAWYNKIKAYFVKEGSVGYDYKHTLFVKIEEGEGIYLSQKKYACELLEKFGLQNANSVKNPIVPGFKLSKEREDVGELLAYTNSDYAGDTDDRKSTSGYVFLLSGGPVSWASKKQPVVTLSTTEAEFVAATFCACQCIWMRRMLEKIGHSQSKCTTIMCDNSSTIKLSKNPIMHGRSKHIDVRFHFLRNLTKKKVVKLVHCGTNDPDKTTEA</sequence>
<evidence type="ECO:0000259" key="1">
    <source>
        <dbReference type="Pfam" id="PF07727"/>
    </source>
</evidence>
<evidence type="ECO:0000313" key="2">
    <source>
        <dbReference type="EMBL" id="RVW70844.1"/>
    </source>
</evidence>
<dbReference type="EMBL" id="QGNW01000453">
    <property type="protein sequence ID" value="RVW70844.1"/>
    <property type="molecule type" value="Genomic_DNA"/>
</dbReference>
<organism evidence="2 3">
    <name type="scientific">Vitis vinifera</name>
    <name type="common">Grape</name>
    <dbReference type="NCBI Taxonomy" id="29760"/>
    <lineage>
        <taxon>Eukaryota</taxon>
        <taxon>Viridiplantae</taxon>
        <taxon>Streptophyta</taxon>
        <taxon>Embryophyta</taxon>
        <taxon>Tracheophyta</taxon>
        <taxon>Spermatophyta</taxon>
        <taxon>Magnoliopsida</taxon>
        <taxon>eudicotyledons</taxon>
        <taxon>Gunneridae</taxon>
        <taxon>Pentapetalae</taxon>
        <taxon>rosids</taxon>
        <taxon>Vitales</taxon>
        <taxon>Vitaceae</taxon>
        <taxon>Viteae</taxon>
        <taxon>Vitis</taxon>
    </lineage>
</organism>
<accession>A0A438GF58</accession>
<dbReference type="Proteomes" id="UP000288805">
    <property type="component" value="Unassembled WGS sequence"/>
</dbReference>
<dbReference type="InterPro" id="IPR043502">
    <property type="entry name" value="DNA/RNA_pol_sf"/>
</dbReference>
<dbReference type="SUPFAM" id="SSF56672">
    <property type="entry name" value="DNA/RNA polymerases"/>
    <property type="match status" value="1"/>
</dbReference>
<name>A0A438GF58_VITVI</name>
<gene>
    <name evidence="2" type="primary">RE2_253</name>
    <name evidence="2" type="ORF">CK203_059390</name>
</gene>
<dbReference type="PANTHER" id="PTHR11439">
    <property type="entry name" value="GAG-POL-RELATED RETROTRANSPOSON"/>
    <property type="match status" value="1"/>
</dbReference>
<comment type="caution">
    <text evidence="2">The sequence shown here is derived from an EMBL/GenBank/DDBJ whole genome shotgun (WGS) entry which is preliminary data.</text>
</comment>
<dbReference type="Pfam" id="PF07727">
    <property type="entry name" value="RVT_2"/>
    <property type="match status" value="1"/>
</dbReference>
<proteinExistence type="predicted"/>